<dbReference type="Proteomes" id="UP000468990">
    <property type="component" value="Unassembled WGS sequence"/>
</dbReference>
<dbReference type="Proteomes" id="UP000317289">
    <property type="component" value="Unassembled WGS sequence"/>
</dbReference>
<dbReference type="EMBL" id="WKKG01000007">
    <property type="protein sequence ID" value="MRX69056.1"/>
    <property type="molecule type" value="Genomic_DNA"/>
</dbReference>
<dbReference type="OrthoDB" id="790721at2"/>
<evidence type="ECO:0000313" key="3">
    <source>
        <dbReference type="Proteomes" id="UP000317289"/>
    </source>
</evidence>
<reference evidence="1 4" key="2">
    <citation type="submission" date="2019-11" db="EMBL/GenBank/DDBJ databases">
        <title>Flavobacterium resistens genome.</title>
        <authorList>
            <person name="Wilson V.M."/>
            <person name="Newman J.D."/>
        </authorList>
    </citation>
    <scope>NUCLEOTIDE SEQUENCE [LARGE SCALE GENOMIC DNA]</scope>
    <source>
        <strain evidence="1 4">DSM 19382</strain>
    </source>
</reference>
<reference evidence="2 3" key="1">
    <citation type="submission" date="2017-05" db="EMBL/GenBank/DDBJ databases">
        <authorList>
            <person name="Varghese N."/>
            <person name="Submissions S."/>
        </authorList>
    </citation>
    <scope>NUCLEOTIDE SEQUENCE [LARGE SCALE GENOMIC DNA]</scope>
    <source>
        <strain evidence="2 3">DSM 19382</strain>
    </source>
</reference>
<evidence type="ECO:0000313" key="4">
    <source>
        <dbReference type="Proteomes" id="UP000468990"/>
    </source>
</evidence>
<keyword evidence="4" id="KW-1185">Reference proteome</keyword>
<dbReference type="EMBL" id="FXTA01000004">
    <property type="protein sequence ID" value="SMO80513.1"/>
    <property type="molecule type" value="Genomic_DNA"/>
</dbReference>
<organism evidence="2 3">
    <name type="scientific">Flavobacterium resistens</name>
    <dbReference type="NCBI Taxonomy" id="443612"/>
    <lineage>
        <taxon>Bacteria</taxon>
        <taxon>Pseudomonadati</taxon>
        <taxon>Bacteroidota</taxon>
        <taxon>Flavobacteriia</taxon>
        <taxon>Flavobacteriales</taxon>
        <taxon>Flavobacteriaceae</taxon>
        <taxon>Flavobacterium</taxon>
    </lineage>
</organism>
<protein>
    <submittedName>
        <fullName evidence="2">Uncharacterized protein</fullName>
    </submittedName>
</protein>
<gene>
    <name evidence="1" type="ORF">GJU42_13890</name>
    <name evidence="2" type="ORF">SAMN06265349_104260</name>
</gene>
<evidence type="ECO:0000313" key="1">
    <source>
        <dbReference type="EMBL" id="MRX69056.1"/>
    </source>
</evidence>
<dbReference type="AlphaFoldDB" id="A0A521E9C2"/>
<accession>A0A521E9C2</accession>
<evidence type="ECO:0000313" key="2">
    <source>
        <dbReference type="EMBL" id="SMO80513.1"/>
    </source>
</evidence>
<sequence>MLSLCATFSKTKYIVFELAGQGPVDAKETYDIVRNEIRKGGSAILIDWTTDMKDDCDKFITLEWL</sequence>
<dbReference type="RefSeq" id="WP_142451531.1">
    <property type="nucleotide sequence ID" value="NZ_FXTA01000004.1"/>
</dbReference>
<name>A0A521E9C2_9FLAO</name>
<proteinExistence type="predicted"/>